<accession>A0A6G4A9L0</accession>
<organism evidence="2 3">
    <name type="scientific">Streptomyces rhizosphaericus</name>
    <dbReference type="NCBI Taxonomy" id="114699"/>
    <lineage>
        <taxon>Bacteria</taxon>
        <taxon>Bacillati</taxon>
        <taxon>Actinomycetota</taxon>
        <taxon>Actinomycetes</taxon>
        <taxon>Kitasatosporales</taxon>
        <taxon>Streptomycetaceae</taxon>
        <taxon>Streptomyces</taxon>
        <taxon>Streptomyces violaceusniger group</taxon>
    </lineage>
</organism>
<name>A0A6G4A9L0_9ACTN</name>
<proteinExistence type="predicted"/>
<protein>
    <submittedName>
        <fullName evidence="2">Transposase</fullName>
    </submittedName>
</protein>
<dbReference type="EMBL" id="JAAIKT010000004">
    <property type="protein sequence ID" value="NEW69910.1"/>
    <property type="molecule type" value="Genomic_DNA"/>
</dbReference>
<evidence type="ECO:0000313" key="3">
    <source>
        <dbReference type="Proteomes" id="UP000476310"/>
    </source>
</evidence>
<sequence length="158" mass="17964">MHDDLADARLAPAEHVVDAAYTTPARIERARRVHGITLLGPVVPDHSHQACPDCPQCTTSATRPRALALLPTRELHEIQTRNRLDQQTKDWQQRYAIRAGIEATISQNVRTCGLRRTRYRGPARTHVQHVLTALACNLTRIADWITGPTTTRRRHWPY</sequence>
<dbReference type="AlphaFoldDB" id="A0A6G4A9L0"/>
<gene>
    <name evidence="2" type="ORF">G4H13_05650</name>
</gene>
<dbReference type="InterPro" id="IPR025668">
    <property type="entry name" value="Tnp_DDE_dom"/>
</dbReference>
<keyword evidence="3" id="KW-1185">Reference proteome</keyword>
<dbReference type="Pfam" id="PF13751">
    <property type="entry name" value="DDE_Tnp_1_6"/>
    <property type="match status" value="1"/>
</dbReference>
<feature type="domain" description="Transposase DDE" evidence="1">
    <location>
        <begin position="49"/>
        <end position="141"/>
    </location>
</feature>
<reference evidence="2" key="1">
    <citation type="submission" date="2020-02" db="EMBL/GenBank/DDBJ databases">
        <title>A new Streptomyces sp. for controlling soil-borne diseases.</title>
        <authorList>
            <person name="Li X."/>
            <person name="Tian Y."/>
            <person name="Gao K."/>
        </authorList>
    </citation>
    <scope>NUCLEOTIDE SEQUENCE [LARGE SCALE GENOMIC DNA]</scope>
    <source>
        <strain evidence="2">0250</strain>
    </source>
</reference>
<dbReference type="Proteomes" id="UP000476310">
    <property type="component" value="Unassembled WGS sequence"/>
</dbReference>
<evidence type="ECO:0000313" key="2">
    <source>
        <dbReference type="EMBL" id="NEW69910.1"/>
    </source>
</evidence>
<comment type="caution">
    <text evidence="2">The sequence shown here is derived from an EMBL/GenBank/DDBJ whole genome shotgun (WGS) entry which is preliminary data.</text>
</comment>
<evidence type="ECO:0000259" key="1">
    <source>
        <dbReference type="Pfam" id="PF13751"/>
    </source>
</evidence>